<dbReference type="SUPFAM" id="SSF49265">
    <property type="entry name" value="Fibronectin type III"/>
    <property type="match status" value="3"/>
</dbReference>
<dbReference type="FunFam" id="2.60.40.10:FF:001691">
    <property type="entry name" value="interleukin-27 receptor subunit alpha"/>
    <property type="match status" value="1"/>
</dbReference>
<dbReference type="PANTHER" id="PTHR48423">
    <property type="entry name" value="INTERLEUKIN-27 RECEPTOR SUBUNIT ALPHA"/>
    <property type="match status" value="1"/>
</dbReference>
<feature type="domain" description="Fibronectin type-III" evidence="14">
    <location>
        <begin position="239"/>
        <end position="342"/>
    </location>
</feature>
<evidence type="ECO:0000256" key="13">
    <source>
        <dbReference type="SAM" id="SignalP"/>
    </source>
</evidence>
<dbReference type="SUPFAM" id="SSF56994">
    <property type="entry name" value="Insulin-like"/>
    <property type="match status" value="1"/>
</dbReference>
<dbReference type="AlphaFoldDB" id="A0A8J6KMW8"/>
<proteinExistence type="inferred from homology"/>
<evidence type="ECO:0000256" key="12">
    <source>
        <dbReference type="SAM" id="MobiDB-lite"/>
    </source>
</evidence>
<accession>A0A8J6KMW8</accession>
<keyword evidence="3" id="KW-0812">Transmembrane</keyword>
<evidence type="ECO:0000256" key="4">
    <source>
        <dbReference type="ARBA" id="ARBA00022729"/>
    </source>
</evidence>
<dbReference type="GO" id="GO:0045509">
    <property type="term" value="F:interleukin-27 receptor activity"/>
    <property type="evidence" value="ECO:0007669"/>
    <property type="project" value="TreeGrafter"/>
</dbReference>
<evidence type="ECO:0000256" key="8">
    <source>
        <dbReference type="ARBA" id="ARBA00023170"/>
    </source>
</evidence>
<dbReference type="InterPro" id="IPR036116">
    <property type="entry name" value="FN3_sf"/>
</dbReference>
<dbReference type="FunFam" id="2.60.40.10:FF:001712">
    <property type="entry name" value="Interleukin-27 receptor subunit alpha"/>
    <property type="match status" value="1"/>
</dbReference>
<evidence type="ECO:0000256" key="3">
    <source>
        <dbReference type="ARBA" id="ARBA00022692"/>
    </source>
</evidence>
<dbReference type="PANTHER" id="PTHR48423:SF1">
    <property type="entry name" value="INTERLEUKIN-27 RECEPTOR SUBUNIT ALPHA"/>
    <property type="match status" value="1"/>
</dbReference>
<dbReference type="CDD" id="cd04365">
    <property type="entry name" value="IlGF_relaxin_like"/>
    <property type="match status" value="1"/>
</dbReference>
<evidence type="ECO:0000256" key="6">
    <source>
        <dbReference type="ARBA" id="ARBA00022989"/>
    </source>
</evidence>
<dbReference type="InterPro" id="IPR052672">
    <property type="entry name" value="Type1_Cytokine_Rcpt_Type2"/>
</dbReference>
<comment type="subcellular location">
    <subcellularLocation>
        <location evidence="1">Membrane</location>
        <topology evidence="1">Single-pass type I membrane protein</topology>
    </subcellularLocation>
</comment>
<name>A0A8J6KMW8_MICOH</name>
<dbReference type="InterPro" id="IPR003961">
    <property type="entry name" value="FN3_dom"/>
</dbReference>
<comment type="similarity">
    <text evidence="2">Belongs to the type I cytokine receptor family. Type 2 subfamily.</text>
</comment>
<dbReference type="CDD" id="cd00063">
    <property type="entry name" value="FN3"/>
    <property type="match status" value="1"/>
</dbReference>
<dbReference type="PROSITE" id="PS50853">
    <property type="entry name" value="FN3"/>
    <property type="match status" value="2"/>
</dbReference>
<evidence type="ECO:0000256" key="11">
    <source>
        <dbReference type="ARBA" id="ARBA00078561"/>
    </source>
</evidence>
<keyword evidence="8 15" id="KW-0675">Receptor</keyword>
<dbReference type="InterPro" id="IPR013783">
    <property type="entry name" value="Ig-like_fold"/>
</dbReference>
<gene>
    <name evidence="15" type="ORF">LTLLF_187355</name>
</gene>
<dbReference type="GO" id="GO:0005886">
    <property type="term" value="C:plasma membrane"/>
    <property type="evidence" value="ECO:0007669"/>
    <property type="project" value="UniProtKB-ARBA"/>
</dbReference>
<evidence type="ECO:0000256" key="10">
    <source>
        <dbReference type="ARBA" id="ARBA00070665"/>
    </source>
</evidence>
<evidence type="ECO:0000256" key="5">
    <source>
        <dbReference type="ARBA" id="ARBA00022737"/>
    </source>
</evidence>
<protein>
    <recommendedName>
        <fullName evidence="10">Interleukin-27 receptor subunit alpha</fullName>
    </recommendedName>
    <alternativeName>
        <fullName evidence="11">Type I T-cell cytokine receptor</fullName>
    </alternativeName>
</protein>
<comment type="caution">
    <text evidence="15">The sequence shown here is derived from an EMBL/GenBank/DDBJ whole genome shotgun (WGS) entry which is preliminary data.</text>
</comment>
<evidence type="ECO:0000259" key="14">
    <source>
        <dbReference type="PROSITE" id="PS50853"/>
    </source>
</evidence>
<sequence>MATLGLMLLASWALLGTLQLQADARPAPYVVKLCGREFIRAVIFTCGGSRWRRADVLAHDSLGNFFPDVEANTDNLASELDEAVGSSEWLGLTKSPQAFYGSCKPQAWRRLLSLGTMSGPRVACLTHLELLLLPLLPLLLGKRPPGSPGPLQCYSVGPLGNLNCSWEPLGDLEIPPVLYHQSRKYHSNRTWKLQVPSRQNWMTIPREQFTMADELLIWGTQEGQPLWSPVVVDLKIKMKPGTPQLLSDVDFSDDEPLEATMLWKPPLWPPHKVLICQFQYKRCQEKEWTQMEPQLKTDLLPPVEMQNLEPGTSYQVSGRCRVENGDPWGEWSPDLSFQTPFLPPKDVWISGAICETAGNRTALLLWKNPGPSMQGTYRVVFGVGDVTMTQEEVPCCKSSIPTLMEWAIVSTVNTASGTLLTNLSLVCLAPESAPHGVVVSSIDGSSGLLVTWQQGTGEPWEYVVDWARDGDSLDKLNWIHLPTANLSALLPGDFEGGVPYRVTVTAVFPGGLAAAPSVWGFTEDLVPLAGPAVWRLQDDPPGTLAVAWEEVPRPKLRGRATHYTLCIQGEAMSTVCTNVSSNTQTVTLRSLHWGSFELWVTVSTIAGQGPPGPSLQLHLPDNEVRWKILPCVLSLWGLLLAGCGLSLAATRCFHQRYKLLPQWIWERVPDPANSNSGQPYIKEVSLPQPPKEGPILEVEEMEQEPITEPPPASAPLHSGYEKHFLPTPEELGLGPPASRF</sequence>
<organism evidence="15 16">
    <name type="scientific">Microtus ochrogaster</name>
    <name type="common">Prairie vole</name>
    <dbReference type="NCBI Taxonomy" id="79684"/>
    <lineage>
        <taxon>Eukaryota</taxon>
        <taxon>Metazoa</taxon>
        <taxon>Chordata</taxon>
        <taxon>Craniata</taxon>
        <taxon>Vertebrata</taxon>
        <taxon>Euteleostomi</taxon>
        <taxon>Mammalia</taxon>
        <taxon>Eutheria</taxon>
        <taxon>Euarchontoglires</taxon>
        <taxon>Glires</taxon>
        <taxon>Rodentia</taxon>
        <taxon>Myomorpha</taxon>
        <taxon>Muroidea</taxon>
        <taxon>Cricetidae</taxon>
        <taxon>Arvicolinae</taxon>
        <taxon>Microtus</taxon>
    </lineage>
</organism>
<evidence type="ECO:0000313" key="16">
    <source>
        <dbReference type="Proteomes" id="UP000710432"/>
    </source>
</evidence>
<feature type="region of interest" description="Disordered" evidence="12">
    <location>
        <begin position="700"/>
        <end position="720"/>
    </location>
</feature>
<reference evidence="15" key="1">
    <citation type="submission" date="2020-03" db="EMBL/GenBank/DDBJ databases">
        <title>Studies in the Genomics of Life Span.</title>
        <authorList>
            <person name="Glass D."/>
        </authorList>
    </citation>
    <scope>NUCLEOTIDE SEQUENCE</scope>
    <source>
        <strain evidence="15">LTLLF</strain>
        <tissue evidence="15">Muscle</tissue>
    </source>
</reference>
<dbReference type="InterPro" id="IPR036438">
    <property type="entry name" value="Insulin-like_sf"/>
</dbReference>
<feature type="signal peptide" evidence="13">
    <location>
        <begin position="1"/>
        <end position="24"/>
    </location>
</feature>
<keyword evidence="5" id="KW-0677">Repeat</keyword>
<evidence type="ECO:0000256" key="7">
    <source>
        <dbReference type="ARBA" id="ARBA00023136"/>
    </source>
</evidence>
<dbReference type="Gene3D" id="2.60.40.10">
    <property type="entry name" value="Immunoglobulins"/>
    <property type="match status" value="3"/>
</dbReference>
<evidence type="ECO:0000313" key="15">
    <source>
        <dbReference type="EMBL" id="KAH0503468.1"/>
    </source>
</evidence>
<dbReference type="EMBL" id="JAATJU010025536">
    <property type="protein sequence ID" value="KAH0503468.1"/>
    <property type="molecule type" value="Genomic_DNA"/>
</dbReference>
<keyword evidence="6" id="KW-1133">Transmembrane helix</keyword>
<dbReference type="Proteomes" id="UP000710432">
    <property type="component" value="Unassembled WGS sequence"/>
</dbReference>
<keyword evidence="9" id="KW-0325">Glycoprotein</keyword>
<keyword evidence="7" id="KW-0472">Membrane</keyword>
<evidence type="ECO:0000256" key="9">
    <source>
        <dbReference type="ARBA" id="ARBA00023180"/>
    </source>
</evidence>
<feature type="chain" id="PRO_5035264654" description="Interleukin-27 receptor subunit alpha" evidence="13">
    <location>
        <begin position="25"/>
        <end position="740"/>
    </location>
</feature>
<keyword evidence="4 13" id="KW-0732">Signal</keyword>
<dbReference type="SMART" id="SM00060">
    <property type="entry name" value="FN3"/>
    <property type="match status" value="3"/>
</dbReference>
<evidence type="ECO:0000256" key="1">
    <source>
        <dbReference type="ARBA" id="ARBA00004479"/>
    </source>
</evidence>
<evidence type="ECO:0000256" key="2">
    <source>
        <dbReference type="ARBA" id="ARBA00008921"/>
    </source>
</evidence>
<feature type="domain" description="Fibronectin type-III" evidence="14">
    <location>
        <begin position="433"/>
        <end position="529"/>
    </location>
</feature>